<keyword evidence="6" id="KW-1185">Reference proteome</keyword>
<dbReference type="EMBL" id="BMJB01000001">
    <property type="protein sequence ID" value="GGA60057.1"/>
    <property type="molecule type" value="Genomic_DNA"/>
</dbReference>
<dbReference type="Gene3D" id="2.60.40.1120">
    <property type="entry name" value="Carboxypeptidase-like, regulatory domain"/>
    <property type="match status" value="9"/>
</dbReference>
<dbReference type="Gene3D" id="2.60.40.10">
    <property type="entry name" value="Immunoglobulins"/>
    <property type="match status" value="1"/>
</dbReference>
<feature type="domain" description="DUF4082" evidence="3">
    <location>
        <begin position="982"/>
        <end position="1129"/>
    </location>
</feature>
<dbReference type="InterPro" id="IPR013783">
    <property type="entry name" value="Ig-like_fold"/>
</dbReference>
<dbReference type="Pfam" id="PF17957">
    <property type="entry name" value="Big_7"/>
    <property type="match status" value="1"/>
</dbReference>
<evidence type="ECO:0000313" key="5">
    <source>
        <dbReference type="EMBL" id="GGA60057.1"/>
    </source>
</evidence>
<feature type="domain" description="N,N-dimethylformamidase beta subunit-like C-terminal" evidence="4">
    <location>
        <begin position="95"/>
        <end position="505"/>
    </location>
</feature>
<name>A0A916W1H3_9BACT</name>
<dbReference type="Pfam" id="PF20254">
    <property type="entry name" value="DMFA2_C"/>
    <property type="match status" value="1"/>
</dbReference>
<dbReference type="Pfam" id="PF13313">
    <property type="entry name" value="DUF4082"/>
    <property type="match status" value="4"/>
</dbReference>
<dbReference type="InterPro" id="IPR014756">
    <property type="entry name" value="Ig_E-set"/>
</dbReference>
<evidence type="ECO:0000256" key="1">
    <source>
        <dbReference type="ARBA" id="ARBA00022729"/>
    </source>
</evidence>
<feature type="domain" description="DUF4082" evidence="3">
    <location>
        <begin position="1636"/>
        <end position="1782"/>
    </location>
</feature>
<dbReference type="Gene3D" id="2.60.40.650">
    <property type="match status" value="1"/>
</dbReference>
<gene>
    <name evidence="5" type="ORF">GCM10011507_09540</name>
</gene>
<dbReference type="InterPro" id="IPR013784">
    <property type="entry name" value="Carb-bd-like_fold"/>
</dbReference>
<organism evidence="5 6">
    <name type="scientific">Edaphobacter acidisoli</name>
    <dbReference type="NCBI Taxonomy" id="2040573"/>
    <lineage>
        <taxon>Bacteria</taxon>
        <taxon>Pseudomonadati</taxon>
        <taxon>Acidobacteriota</taxon>
        <taxon>Terriglobia</taxon>
        <taxon>Terriglobales</taxon>
        <taxon>Acidobacteriaceae</taxon>
        <taxon>Edaphobacter</taxon>
    </lineage>
</organism>
<sequence length="2107" mass="216476">MPNYRRQTSKWTISAFLAVLLATLFGATEAVHAQCSNPANAIVAENCLPGNPQSEWDINNGDAGDPSIQGFATDISVNQGGTIYFKIDTNASAYTINIYRMGYYGGMGARKVATITPSVSLPQTQPACVTNTSVGLADCGNWAVSASWAVPANATSGIYFAHLVRSDTGGDSHIVFIVRNDSSHSNILFQTNDSTWQAYNYYGGGSLYGPNTPNFDLSNRSYKVSYNRPVLTRGFDNESATWVFGSNYPMVRWLEANGYDVTYFTDVDATRSGSLILNHKIYMADGHDEYISAPQRADIKAARDAGVNLAFFTGNGMFWKTRWENSIDGSNTPYRTLVCYKETLAFAKIDPTSTWTGTWRDPSFSPPSDGGQPENALTGTLFMVNGPGADNNGLALEVPAADGKMRFWRNTAVASQAANQTYTMPQGTLGYEWDEDVDNGFRPAGLFDLSTATYSLDTDLLLDYGGTYGAGNATHHMTMYRAPSGALVFGAGTVQWSWGLDSNHDNSFGFDTPDPDPNMQQATVNLFADMGVQPTTLQPGLSAATASTDTTPPASRITSPAANATVNTGNGVTISGTASDVGGVVAGVEVSGDNGTTWHPASGRTSWSYTWTPSVVGSATLLSRAVDDSGNIETPSSGVTVNVQPQTCPCSIWNASSSPKTPDSGDGNSVEVGVKFRTDSDGSVLGIRFYKATANTGTHIGHLWSSTGALLGTATFTSESGSGWQQVYFSSPIPITANTTYVASYFAPSGHYSDDSEYFLQSGYDNPPLHALENGVDGDNGVYLYTTAGAFPNQSFLSTNYWVDVVFTSSNTYSLSGTIAGTGGGGATVSLSGAESLTTTSDTSGNYSFDGLVNGTYTVSVSNPGVTFAPPTQTITIDSTAVSNVNFTATVTNPLSISGTINGGAGATVNLGGAATGQITADASGNYSFTGLMGGSYTVTPVLPGYIFTPYSQSVSLSATNATNVNFQGQVCACVSIWQPSSVPTLADSNDGTPVEVGVKFRADATGYIAGVRFYKAATNVGTHVAHLWSDTGALLATATFTNETASGWQQVNFSEPVEISANTTYIVSYFAPSGHYSADTNYFATTGVNNPPLHALAEGVDGSNGVYIYTSSGGVFPVNSYDSTNYWVDVVYMGYQSYSISGTISGAGGAGATVTLNGLNPTTTTADSSGNYSFSGLYAGTYTVTPSESGYVMVPGTQTVTISNASVAGVNFTVPSICPCDTIWQPSTVPTVVDQNDPQSIELGLRFRADNDGYVVGVRFYKSAANTGVHIGNLWTSAQTGSGSLLATASFANESATGWQQVTFANPVPVTANTTYIASYFAPAGHYSATSGAFATAGVDNPPLHALENGVDGLNGIYSYSSTSTYPSSSYNSANYWVDVIYAPATTFTLAGTITGAGASGTQVTLTGPVSLTTTTGTTGAYAFSGLPNGTYTVTPSNGGIAFSPASQTVTINGAHQLAVNFSSNLPYSISGTITGGGGDTVALTGSATLTTTADASGNYTFQQVTNGTYTITPGTAGFTVSPASQNVTVNGASVTGVNFTATVVTYAISGTITGGAGATVSLSGPATATTTADASGNYSFGGLVNGTYTVTPSVPNLIFNPGNLTLVVYGANITGANFAVLSNCPCDTIWQPSATPGSPDVGDTNSVELGVKFRANADGYVSGIRFYKSFSNQGTHQGNLWTSTGTLLATATFINESSTGWQQVIFSQPVAVKANTTYVASYFAPDGHYSADSGFFTSQGVNAPPLDALQNGVDGPNGLYGYSATSVFPTSSSNAANYWVDVIYSPTTTYTVAGVISGVGGPGAVVNLSGAATATTTANASGAFSFNGLANGTYTITPVLAGYVFSPAATTVTINNAHVLNVAISSSQAFNISGTISGAGGSGATVTLGGAATGTVTANASGVYTFTGLANGSYTVTPAKAGYVMTPSSQAVTLNGSNATANFSSQLQTYTLSGTISGAGGNGATVTLSGTSSATVTASSTGAYSFTVTNGSYTVTPTKAGFIFTPANRAVTVSGANTTANFTSAQTFSISGTVSGLGGAGVTVSLSGGATATTVTNSSGGFTFSGLVSGTYTVQVKKSGVIFVPSSKSVTIKTANVTGVNFLAL</sequence>
<dbReference type="InterPro" id="IPR046540">
    <property type="entry name" value="DMFA2_C"/>
</dbReference>
<protein>
    <recommendedName>
        <fullName evidence="7">DUF4082 domain-containing protein</fullName>
    </recommendedName>
</protein>
<feature type="chain" id="PRO_5037621821" description="DUF4082 domain-containing protein" evidence="2">
    <location>
        <begin position="34"/>
        <end position="2107"/>
    </location>
</feature>
<dbReference type="Pfam" id="PF13620">
    <property type="entry name" value="CarboxypepD_reg"/>
    <property type="match status" value="3"/>
</dbReference>
<proteinExistence type="predicted"/>
<keyword evidence="1 2" id="KW-0732">Signal</keyword>
<feature type="domain" description="DUF4082" evidence="3">
    <location>
        <begin position="1229"/>
        <end position="1379"/>
    </location>
</feature>
<accession>A0A916W1H3</accession>
<comment type="caution">
    <text evidence="5">The sequence shown here is derived from an EMBL/GenBank/DDBJ whole genome shotgun (WGS) entry which is preliminary data.</text>
</comment>
<evidence type="ECO:0008006" key="7">
    <source>
        <dbReference type="Google" id="ProtNLM"/>
    </source>
</evidence>
<evidence type="ECO:0000256" key="2">
    <source>
        <dbReference type="SAM" id="SignalP"/>
    </source>
</evidence>
<dbReference type="Proteomes" id="UP000648801">
    <property type="component" value="Unassembled WGS sequence"/>
</dbReference>
<reference evidence="5" key="2">
    <citation type="submission" date="2020-09" db="EMBL/GenBank/DDBJ databases">
        <authorList>
            <person name="Sun Q."/>
            <person name="Zhou Y."/>
        </authorList>
    </citation>
    <scope>NUCLEOTIDE SEQUENCE</scope>
    <source>
        <strain evidence="5">CGMCC 1.15447</strain>
    </source>
</reference>
<dbReference type="RefSeq" id="WP_188758133.1">
    <property type="nucleotide sequence ID" value="NZ_BMJB01000001.1"/>
</dbReference>
<evidence type="ECO:0000259" key="3">
    <source>
        <dbReference type="Pfam" id="PF13313"/>
    </source>
</evidence>
<dbReference type="PANTHER" id="PTHR23303">
    <property type="entry name" value="CARBOXYPEPTIDASE REGULATORY REGION-CONTAINING"/>
    <property type="match status" value="1"/>
</dbReference>
<dbReference type="InterPro" id="IPR025141">
    <property type="entry name" value="DUF4082"/>
</dbReference>
<dbReference type="InterPro" id="IPR051417">
    <property type="entry name" value="SDr/BOS_complex"/>
</dbReference>
<reference evidence="5" key="1">
    <citation type="journal article" date="2014" name="Int. J. Syst. Evol. Microbiol.">
        <title>Complete genome sequence of Corynebacterium casei LMG S-19264T (=DSM 44701T), isolated from a smear-ripened cheese.</title>
        <authorList>
            <consortium name="US DOE Joint Genome Institute (JGI-PGF)"/>
            <person name="Walter F."/>
            <person name="Albersmeier A."/>
            <person name="Kalinowski J."/>
            <person name="Ruckert C."/>
        </authorList>
    </citation>
    <scope>NUCLEOTIDE SEQUENCE</scope>
    <source>
        <strain evidence="5">CGMCC 1.15447</strain>
    </source>
</reference>
<feature type="signal peptide" evidence="2">
    <location>
        <begin position="1"/>
        <end position="33"/>
    </location>
</feature>
<dbReference type="GO" id="GO:0030246">
    <property type="term" value="F:carbohydrate binding"/>
    <property type="evidence" value="ECO:0007669"/>
    <property type="project" value="InterPro"/>
</dbReference>
<dbReference type="SUPFAM" id="SSF49452">
    <property type="entry name" value="Starch-binding domain-like"/>
    <property type="match status" value="10"/>
</dbReference>
<dbReference type="SUPFAM" id="SSF81296">
    <property type="entry name" value="E set domains"/>
    <property type="match status" value="1"/>
</dbReference>
<feature type="domain" description="DUF4082" evidence="3">
    <location>
        <begin position="658"/>
        <end position="803"/>
    </location>
</feature>
<evidence type="ECO:0000259" key="4">
    <source>
        <dbReference type="Pfam" id="PF20254"/>
    </source>
</evidence>
<evidence type="ECO:0000313" key="6">
    <source>
        <dbReference type="Proteomes" id="UP000648801"/>
    </source>
</evidence>